<evidence type="ECO:0000256" key="4">
    <source>
        <dbReference type="ARBA" id="ARBA00022771"/>
    </source>
</evidence>
<dbReference type="SMART" id="SM00647">
    <property type="entry name" value="IBR"/>
    <property type="match status" value="1"/>
</dbReference>
<keyword evidence="6" id="KW-0862">Zinc</keyword>
<dbReference type="SUPFAM" id="SSF57850">
    <property type="entry name" value="RING/U-box"/>
    <property type="match status" value="1"/>
</dbReference>
<keyword evidence="5" id="KW-0833">Ubl conjugation pathway</keyword>
<evidence type="ECO:0000313" key="9">
    <source>
        <dbReference type="Proteomes" id="UP000887577"/>
    </source>
</evidence>
<dbReference type="PROSITE" id="PS51873">
    <property type="entry name" value="TRIAD"/>
    <property type="match status" value="1"/>
</dbReference>
<dbReference type="AlphaFoldDB" id="A0A914ZB25"/>
<dbReference type="InterPro" id="IPR045840">
    <property type="entry name" value="Ariadne"/>
</dbReference>
<evidence type="ECO:0000313" key="10">
    <source>
        <dbReference type="WBParaSite" id="PSU_v2.g9118.t1"/>
    </source>
</evidence>
<keyword evidence="9" id="KW-1185">Reference proteome</keyword>
<keyword evidence="7" id="KW-0175">Coiled coil</keyword>
<dbReference type="Pfam" id="PF22191">
    <property type="entry name" value="IBR_1"/>
    <property type="match status" value="1"/>
</dbReference>
<keyword evidence="1" id="KW-0808">Transferase</keyword>
<dbReference type="GO" id="GO:0016740">
    <property type="term" value="F:transferase activity"/>
    <property type="evidence" value="ECO:0007669"/>
    <property type="project" value="UniProtKB-KW"/>
</dbReference>
<dbReference type="PANTHER" id="PTHR22771:SF4">
    <property type="entry name" value="CULLIN 7-RELATED"/>
    <property type="match status" value="1"/>
</dbReference>
<dbReference type="InterPro" id="IPR044066">
    <property type="entry name" value="TRIAD_supradom"/>
</dbReference>
<evidence type="ECO:0000256" key="5">
    <source>
        <dbReference type="ARBA" id="ARBA00022786"/>
    </source>
</evidence>
<protein>
    <submittedName>
        <fullName evidence="10">RBR-type E3 ubiquitin transferase</fullName>
    </submittedName>
</protein>
<keyword evidence="2" id="KW-0479">Metal-binding</keyword>
<dbReference type="FunFam" id="1.20.120.1750:FF:000002">
    <property type="entry name" value="RBR-type E3 ubiquitin transferase"/>
    <property type="match status" value="1"/>
</dbReference>
<keyword evidence="4" id="KW-0863">Zinc-finger</keyword>
<feature type="coiled-coil region" evidence="7">
    <location>
        <begin position="173"/>
        <end position="208"/>
    </location>
</feature>
<evidence type="ECO:0000256" key="1">
    <source>
        <dbReference type="ARBA" id="ARBA00022679"/>
    </source>
</evidence>
<evidence type="ECO:0000256" key="6">
    <source>
        <dbReference type="ARBA" id="ARBA00022833"/>
    </source>
</evidence>
<evidence type="ECO:0000256" key="3">
    <source>
        <dbReference type="ARBA" id="ARBA00022737"/>
    </source>
</evidence>
<sequence length="251" mass="30018">MLKFWLKKCSDDSETSNWLNANTKDCPQCHVTIEKDGGCNHMTCRSVTCKFEFCWMCLGPWKPHGSGWYSCNRYEDKEAKEARSAQELSRAALQRYLHYYNRFVNHQNSLKFENKLQDQIKIKMQQMQAHNFTWVETQFLANAVAVLNKCRRTLMYTYAFAYYLKSNNASNVFEDNQRDLETATEQLSEKLERELDIDTDDLVKIKQEVQDRYRYVDQRREVLLKHCFEGLERGEWVFNLPQQQQQQQQKK</sequence>
<evidence type="ECO:0000256" key="2">
    <source>
        <dbReference type="ARBA" id="ARBA00022723"/>
    </source>
</evidence>
<evidence type="ECO:0000259" key="8">
    <source>
        <dbReference type="PROSITE" id="PS51873"/>
    </source>
</evidence>
<dbReference type="Proteomes" id="UP000887577">
    <property type="component" value="Unplaced"/>
</dbReference>
<organism evidence="9 10">
    <name type="scientific">Panagrolaimus superbus</name>
    <dbReference type="NCBI Taxonomy" id="310955"/>
    <lineage>
        <taxon>Eukaryota</taxon>
        <taxon>Metazoa</taxon>
        <taxon>Ecdysozoa</taxon>
        <taxon>Nematoda</taxon>
        <taxon>Chromadorea</taxon>
        <taxon>Rhabditida</taxon>
        <taxon>Tylenchina</taxon>
        <taxon>Panagrolaimomorpha</taxon>
        <taxon>Panagrolaimoidea</taxon>
        <taxon>Panagrolaimidae</taxon>
        <taxon>Panagrolaimus</taxon>
    </lineage>
</organism>
<dbReference type="WBParaSite" id="PSU_v2.g9118.t1">
    <property type="protein sequence ID" value="PSU_v2.g9118.t1"/>
    <property type="gene ID" value="PSU_v2.g9118"/>
</dbReference>
<evidence type="ECO:0000256" key="7">
    <source>
        <dbReference type="SAM" id="Coils"/>
    </source>
</evidence>
<proteinExistence type="predicted"/>
<feature type="domain" description="RING-type" evidence="8">
    <location>
        <begin position="1"/>
        <end position="75"/>
    </location>
</feature>
<keyword evidence="3" id="KW-0677">Repeat</keyword>
<dbReference type="PANTHER" id="PTHR22771">
    <property type="entry name" value="CULLIN AND GALACTOSE-BINDING DOMAIN-CONTAINING"/>
    <property type="match status" value="1"/>
</dbReference>
<dbReference type="GO" id="GO:0008270">
    <property type="term" value="F:zinc ion binding"/>
    <property type="evidence" value="ECO:0007669"/>
    <property type="project" value="UniProtKB-KW"/>
</dbReference>
<dbReference type="Gene3D" id="1.20.120.1750">
    <property type="match status" value="1"/>
</dbReference>
<reference evidence="10" key="1">
    <citation type="submission" date="2022-11" db="UniProtKB">
        <authorList>
            <consortium name="WormBaseParasite"/>
        </authorList>
    </citation>
    <scope>IDENTIFICATION</scope>
</reference>
<dbReference type="InterPro" id="IPR045093">
    <property type="entry name" value="Cullin"/>
</dbReference>
<name>A0A914ZB25_9BILA</name>
<dbReference type="CDD" id="cd20356">
    <property type="entry name" value="Rcat_RBR_HHARI-like"/>
    <property type="match status" value="1"/>
</dbReference>
<dbReference type="Pfam" id="PF19422">
    <property type="entry name" value="Ariadne"/>
    <property type="match status" value="1"/>
</dbReference>
<dbReference type="InterPro" id="IPR002867">
    <property type="entry name" value="IBR_dom"/>
</dbReference>
<accession>A0A914ZB25</accession>